<dbReference type="AlphaFoldDB" id="A0A840IG65"/>
<dbReference type="NCBIfam" id="TIGR01575">
    <property type="entry name" value="rimI"/>
    <property type="match status" value="1"/>
</dbReference>
<evidence type="ECO:0000313" key="2">
    <source>
        <dbReference type="EMBL" id="MBB4664017.1"/>
    </source>
</evidence>
<gene>
    <name evidence="2" type="ORF">BDZ31_003618</name>
</gene>
<dbReference type="InterPro" id="IPR050276">
    <property type="entry name" value="MshD_Acetyltransferase"/>
</dbReference>
<dbReference type="PANTHER" id="PTHR43617">
    <property type="entry name" value="L-AMINO ACID N-ACETYLTRANSFERASE"/>
    <property type="match status" value="1"/>
</dbReference>
<proteinExistence type="predicted"/>
<evidence type="ECO:0000259" key="1">
    <source>
        <dbReference type="PROSITE" id="PS51186"/>
    </source>
</evidence>
<accession>A0A840IG65</accession>
<keyword evidence="2" id="KW-0808">Transferase</keyword>
<protein>
    <submittedName>
        <fullName evidence="2">Ribosomal-protein-alanine N-acetyltransferase</fullName>
        <ecNumber evidence="2">2.3.1.267</ecNumber>
    </submittedName>
</protein>
<reference evidence="2 3" key="1">
    <citation type="submission" date="2020-08" db="EMBL/GenBank/DDBJ databases">
        <title>Genomic Encyclopedia of Archaeal and Bacterial Type Strains, Phase II (KMG-II): from individual species to whole genera.</title>
        <authorList>
            <person name="Goeker M."/>
        </authorList>
    </citation>
    <scope>NUCLEOTIDE SEQUENCE [LARGE SCALE GENOMIC DNA]</scope>
    <source>
        <strain evidence="2 3">DSM 23288</strain>
    </source>
</reference>
<organism evidence="2 3">
    <name type="scientific">Conexibacter arvalis</name>
    <dbReference type="NCBI Taxonomy" id="912552"/>
    <lineage>
        <taxon>Bacteria</taxon>
        <taxon>Bacillati</taxon>
        <taxon>Actinomycetota</taxon>
        <taxon>Thermoleophilia</taxon>
        <taxon>Solirubrobacterales</taxon>
        <taxon>Conexibacteraceae</taxon>
        <taxon>Conexibacter</taxon>
    </lineage>
</organism>
<dbReference type="InterPro" id="IPR006464">
    <property type="entry name" value="AcTrfase_RimI/Ard1"/>
</dbReference>
<sequence>MSTQTVTATSTPLKIRRLTYADLPQVIALERRAFPTPWSLAMFVLELSKSSGVCLAALRDGELVGHMICSRYDTVWHLMNIAVDPVQRRQGVATALLNELIERIGGADGSAQITLEVRPSNKGAIALYERFGFRSAGRRRRYYQDNGEDALVMWRTPATLAGRLDDIPNVAL</sequence>
<keyword evidence="3" id="KW-1185">Reference proteome</keyword>
<dbReference type="InterPro" id="IPR000182">
    <property type="entry name" value="GNAT_dom"/>
</dbReference>
<dbReference type="CDD" id="cd04301">
    <property type="entry name" value="NAT_SF"/>
    <property type="match status" value="1"/>
</dbReference>
<dbReference type="Gene3D" id="3.40.630.30">
    <property type="match status" value="1"/>
</dbReference>
<evidence type="ECO:0000313" key="3">
    <source>
        <dbReference type="Proteomes" id="UP000585272"/>
    </source>
</evidence>
<dbReference type="GO" id="GO:0008999">
    <property type="term" value="F:protein-N-terminal-alanine acetyltransferase activity"/>
    <property type="evidence" value="ECO:0007669"/>
    <property type="project" value="UniProtKB-EC"/>
</dbReference>
<keyword evidence="2" id="KW-0012">Acyltransferase</keyword>
<dbReference type="RefSeq" id="WP_183343731.1">
    <property type="nucleotide sequence ID" value="NZ_JACHNU010000005.1"/>
</dbReference>
<comment type="caution">
    <text evidence="2">The sequence shown here is derived from an EMBL/GenBank/DDBJ whole genome shotgun (WGS) entry which is preliminary data.</text>
</comment>
<feature type="domain" description="N-acetyltransferase" evidence="1">
    <location>
        <begin position="13"/>
        <end position="158"/>
    </location>
</feature>
<dbReference type="SUPFAM" id="SSF55729">
    <property type="entry name" value="Acyl-CoA N-acyltransferases (Nat)"/>
    <property type="match status" value="1"/>
</dbReference>
<name>A0A840IG65_9ACTN</name>
<dbReference type="InterPro" id="IPR016181">
    <property type="entry name" value="Acyl_CoA_acyltransferase"/>
</dbReference>
<dbReference type="PANTHER" id="PTHR43617:SF20">
    <property type="entry name" value="N-ALPHA-ACETYLTRANSFERASE RIMI"/>
    <property type="match status" value="1"/>
</dbReference>
<dbReference type="Proteomes" id="UP000585272">
    <property type="component" value="Unassembled WGS sequence"/>
</dbReference>
<dbReference type="Pfam" id="PF00583">
    <property type="entry name" value="Acetyltransf_1"/>
    <property type="match status" value="1"/>
</dbReference>
<dbReference type="EMBL" id="JACHNU010000005">
    <property type="protein sequence ID" value="MBB4664017.1"/>
    <property type="molecule type" value="Genomic_DNA"/>
</dbReference>
<dbReference type="PROSITE" id="PS51186">
    <property type="entry name" value="GNAT"/>
    <property type="match status" value="1"/>
</dbReference>
<dbReference type="EC" id="2.3.1.267" evidence="2"/>